<keyword evidence="3" id="KW-1185">Reference proteome</keyword>
<evidence type="ECO:0000313" key="2">
    <source>
        <dbReference type="EMBL" id="KAG9348176.1"/>
    </source>
</evidence>
<gene>
    <name evidence="2" type="ORF">JZ751_001911</name>
</gene>
<keyword evidence="1" id="KW-0812">Transmembrane</keyword>
<sequence>MAGRLRDGWGSRRALPRTHRRDWGRCAMWNGGLGGGGGGGRRAQFGCGIDGSAQHQGTGLSTANAIGLELTGPLPSPTAAPEERTDGRTGGGGFVVGLVEEGWLRWQQTRPLCSCGGGGGNRTGMGGLDNSSLLKARVGKNRIGERRASSICTVRCQKFLISRVGEDWIFLILLGLVMALVSWVVDFAIAICLQDIPCTGARCGERQRGDIKRTLAFSAGAVGRQNLCQCGDSKETKGFLIVGCESLLFLLLFRA</sequence>
<evidence type="ECO:0000313" key="3">
    <source>
        <dbReference type="Proteomes" id="UP000824540"/>
    </source>
</evidence>
<reference evidence="2" key="1">
    <citation type="thesis" date="2021" institute="BYU ScholarsArchive" country="Provo, UT, USA">
        <title>Applications of and Algorithms for Genome Assembly and Genomic Analyses with an Emphasis on Marine Teleosts.</title>
        <authorList>
            <person name="Pickett B.D."/>
        </authorList>
    </citation>
    <scope>NUCLEOTIDE SEQUENCE</scope>
    <source>
        <strain evidence="2">HI-2016</strain>
    </source>
</reference>
<organism evidence="2 3">
    <name type="scientific">Albula glossodonta</name>
    <name type="common">roundjaw bonefish</name>
    <dbReference type="NCBI Taxonomy" id="121402"/>
    <lineage>
        <taxon>Eukaryota</taxon>
        <taxon>Metazoa</taxon>
        <taxon>Chordata</taxon>
        <taxon>Craniata</taxon>
        <taxon>Vertebrata</taxon>
        <taxon>Euteleostomi</taxon>
        <taxon>Actinopterygii</taxon>
        <taxon>Neopterygii</taxon>
        <taxon>Teleostei</taxon>
        <taxon>Albuliformes</taxon>
        <taxon>Albulidae</taxon>
        <taxon>Albula</taxon>
    </lineage>
</organism>
<comment type="caution">
    <text evidence="2">The sequence shown here is derived from an EMBL/GenBank/DDBJ whole genome shotgun (WGS) entry which is preliminary data.</text>
</comment>
<evidence type="ECO:0000256" key="1">
    <source>
        <dbReference type="SAM" id="Phobius"/>
    </source>
</evidence>
<keyword evidence="1" id="KW-1133">Transmembrane helix</keyword>
<proteinExistence type="predicted"/>
<dbReference type="OrthoDB" id="8900903at2759"/>
<protein>
    <submittedName>
        <fullName evidence="2">Uncharacterized protein</fullName>
    </submittedName>
</protein>
<dbReference type="AlphaFoldDB" id="A0A8T2P908"/>
<dbReference type="Proteomes" id="UP000824540">
    <property type="component" value="Unassembled WGS sequence"/>
</dbReference>
<feature type="transmembrane region" description="Helical" evidence="1">
    <location>
        <begin position="168"/>
        <end position="191"/>
    </location>
</feature>
<accession>A0A8T2P908</accession>
<name>A0A8T2P908_9TELE</name>
<keyword evidence="1" id="KW-0472">Membrane</keyword>
<dbReference type="EMBL" id="JAFBMS010000011">
    <property type="protein sequence ID" value="KAG9348176.1"/>
    <property type="molecule type" value="Genomic_DNA"/>
</dbReference>